<accession>A0A916NE42</accession>
<protein>
    <submittedName>
        <fullName evidence="1">Uncharacterized protein</fullName>
    </submittedName>
</protein>
<dbReference type="KEGG" id="vtr:MYVALT_G_00430"/>
<reference evidence="1" key="1">
    <citation type="submission" date="2021-06" db="EMBL/GenBank/DDBJ databases">
        <authorList>
            <person name="Szabo G."/>
        </authorList>
    </citation>
    <scope>NUCLEOTIDE SEQUENCE</scope>
    <source>
        <strain evidence="1">MYVALT</strain>
    </source>
</reference>
<name>A0A916NE42_9BURK</name>
<dbReference type="Proteomes" id="UP000693996">
    <property type="component" value="Chromosome"/>
</dbReference>
<proteinExistence type="predicted"/>
<evidence type="ECO:0000313" key="2">
    <source>
        <dbReference type="Proteomes" id="UP000693996"/>
    </source>
</evidence>
<organism evidence="1 2">
    <name type="scientific">Candidatus Vallotiella hemipterorum</name>
    <dbReference type="NCBI Taxonomy" id="1177213"/>
    <lineage>
        <taxon>Bacteria</taxon>
        <taxon>Pseudomonadati</taxon>
        <taxon>Pseudomonadota</taxon>
        <taxon>Betaproteobacteria</taxon>
        <taxon>Burkholderiales</taxon>
        <taxon>Burkholderiaceae</taxon>
        <taxon>Candidatus Vallotiella</taxon>
    </lineage>
</organism>
<keyword evidence="2" id="KW-1185">Reference proteome</keyword>
<evidence type="ECO:0000313" key="1">
    <source>
        <dbReference type="EMBL" id="CAG7595046.1"/>
    </source>
</evidence>
<sequence length="81" mass="8964">MISVVPVDTMVVKSQSAECMYSYMQPPLQYEIYTIKAAFGHDFGKGTLPIRSSADSLGQLGCRSYHIVRSTSPNKVKIATY</sequence>
<dbReference type="AlphaFoldDB" id="A0A916NE42"/>
<gene>
    <name evidence="1" type="ORF">MYVALT_G_00430</name>
</gene>
<dbReference type="EMBL" id="OU343031">
    <property type="protein sequence ID" value="CAG7595046.1"/>
    <property type="molecule type" value="Genomic_DNA"/>
</dbReference>